<name>A0ABV1EP96_9FIRM</name>
<proteinExistence type="predicted"/>
<keyword evidence="2" id="KW-1185">Reference proteome</keyword>
<gene>
    <name evidence="1" type="ORF">WMO45_04270</name>
</gene>
<evidence type="ECO:0000313" key="2">
    <source>
        <dbReference type="Proteomes" id="UP001440599"/>
    </source>
</evidence>
<dbReference type="Proteomes" id="UP001440599">
    <property type="component" value="Unassembled WGS sequence"/>
</dbReference>
<reference evidence="1 2" key="1">
    <citation type="submission" date="2024-03" db="EMBL/GenBank/DDBJ databases">
        <title>Human intestinal bacterial collection.</title>
        <authorList>
            <person name="Pauvert C."/>
            <person name="Hitch T.C.A."/>
            <person name="Clavel T."/>
        </authorList>
    </citation>
    <scope>NUCLEOTIDE SEQUENCE [LARGE SCALE GENOMIC DNA]</scope>
    <source>
        <strain evidence="1 2">CLA-AP-H34</strain>
    </source>
</reference>
<dbReference type="EMBL" id="JBBMFT010000001">
    <property type="protein sequence ID" value="MEQ2455727.1"/>
    <property type="molecule type" value="Genomic_DNA"/>
</dbReference>
<organism evidence="1 2">
    <name type="scientific">Flavonifractor hominis</name>
    <dbReference type="NCBI Taxonomy" id="3133178"/>
    <lineage>
        <taxon>Bacteria</taxon>
        <taxon>Bacillati</taxon>
        <taxon>Bacillota</taxon>
        <taxon>Clostridia</taxon>
        <taxon>Eubacteriales</taxon>
        <taxon>Oscillospiraceae</taxon>
        <taxon>Flavonifractor</taxon>
    </lineage>
</organism>
<sequence>MDLKSQSEAWKDLVGCLPGILESEFVVENDTIREVHILSDQSRGPKQIVRDVQSAMLARFHLELDHRIISVAQIPGRFSAEHHRRLICERLELSGGRSGSSVVVHLSLDGNTYSGRACYDSARSDRMRAIAQATVEAINLLLASGCRFFLEDVRYASMGERRAILVGLHLKYDGKTEALLGACYEGDDPNFSVALATLDGVNRRFTTLPFAKEGEPVS</sequence>
<comment type="caution">
    <text evidence="1">The sequence shown here is derived from an EMBL/GenBank/DDBJ whole genome shotgun (WGS) entry which is preliminary data.</text>
</comment>
<protein>
    <recommendedName>
        <fullName evidence="3">CdaR GGDEF-like domain-containing protein</fullName>
    </recommendedName>
</protein>
<dbReference type="RefSeq" id="WP_349139313.1">
    <property type="nucleotide sequence ID" value="NZ_JBBMFT010000001.1"/>
</dbReference>
<evidence type="ECO:0008006" key="3">
    <source>
        <dbReference type="Google" id="ProtNLM"/>
    </source>
</evidence>
<evidence type="ECO:0000313" key="1">
    <source>
        <dbReference type="EMBL" id="MEQ2455727.1"/>
    </source>
</evidence>
<accession>A0ABV1EP96</accession>